<evidence type="ECO:0000313" key="8">
    <source>
        <dbReference type="EMBL" id="WMV08908.1"/>
    </source>
</evidence>
<evidence type="ECO:0000259" key="7">
    <source>
        <dbReference type="Pfam" id="PF17917"/>
    </source>
</evidence>
<evidence type="ECO:0000256" key="4">
    <source>
        <dbReference type="ARBA" id="ARBA00022759"/>
    </source>
</evidence>
<evidence type="ECO:0000256" key="1">
    <source>
        <dbReference type="ARBA" id="ARBA00022679"/>
    </source>
</evidence>
<dbReference type="Pfam" id="PF17917">
    <property type="entry name" value="RT_RNaseH"/>
    <property type="match status" value="1"/>
</dbReference>
<keyword evidence="1" id="KW-0808">Transferase</keyword>
<dbReference type="InterPro" id="IPR043502">
    <property type="entry name" value="DNA/RNA_pol_sf"/>
</dbReference>
<keyword evidence="9" id="KW-1185">Reference proteome</keyword>
<dbReference type="GO" id="GO:0016787">
    <property type="term" value="F:hydrolase activity"/>
    <property type="evidence" value="ECO:0007669"/>
    <property type="project" value="UniProtKB-KW"/>
</dbReference>
<dbReference type="GO" id="GO:0003964">
    <property type="term" value="F:RNA-directed DNA polymerase activity"/>
    <property type="evidence" value="ECO:0007669"/>
    <property type="project" value="UniProtKB-KW"/>
</dbReference>
<dbReference type="InterPro" id="IPR041373">
    <property type="entry name" value="RT_RNaseH"/>
</dbReference>
<evidence type="ECO:0000256" key="5">
    <source>
        <dbReference type="ARBA" id="ARBA00022801"/>
    </source>
</evidence>
<dbReference type="GO" id="GO:0004519">
    <property type="term" value="F:endonuclease activity"/>
    <property type="evidence" value="ECO:0007669"/>
    <property type="project" value="UniProtKB-KW"/>
</dbReference>
<keyword evidence="5" id="KW-0378">Hydrolase</keyword>
<keyword evidence="4" id="KW-0255">Endonuclease</keyword>
<dbReference type="Gene3D" id="1.10.340.70">
    <property type="match status" value="1"/>
</dbReference>
<evidence type="ECO:0000256" key="2">
    <source>
        <dbReference type="ARBA" id="ARBA00022695"/>
    </source>
</evidence>
<dbReference type="EMBL" id="CP133612">
    <property type="protein sequence ID" value="WMV08908.1"/>
    <property type="molecule type" value="Genomic_DNA"/>
</dbReference>
<keyword evidence="2" id="KW-0548">Nucleotidyltransferase</keyword>
<dbReference type="SUPFAM" id="SSF56672">
    <property type="entry name" value="DNA/RNA polymerases"/>
    <property type="match status" value="1"/>
</dbReference>
<dbReference type="PANTHER" id="PTHR34072:SF52">
    <property type="entry name" value="RIBONUCLEASE H"/>
    <property type="match status" value="1"/>
</dbReference>
<proteinExistence type="predicted"/>
<feature type="domain" description="Reverse transcriptase RNase H-like" evidence="7">
    <location>
        <begin position="132"/>
        <end position="212"/>
    </location>
</feature>
<dbReference type="PANTHER" id="PTHR34072">
    <property type="entry name" value="ENZYMATIC POLYPROTEIN-RELATED"/>
    <property type="match status" value="1"/>
</dbReference>
<organism evidence="8 9">
    <name type="scientific">Solanum verrucosum</name>
    <dbReference type="NCBI Taxonomy" id="315347"/>
    <lineage>
        <taxon>Eukaryota</taxon>
        <taxon>Viridiplantae</taxon>
        <taxon>Streptophyta</taxon>
        <taxon>Embryophyta</taxon>
        <taxon>Tracheophyta</taxon>
        <taxon>Spermatophyta</taxon>
        <taxon>Magnoliopsida</taxon>
        <taxon>eudicotyledons</taxon>
        <taxon>Gunneridae</taxon>
        <taxon>Pentapetalae</taxon>
        <taxon>asterids</taxon>
        <taxon>lamiids</taxon>
        <taxon>Solanales</taxon>
        <taxon>Solanaceae</taxon>
        <taxon>Solanoideae</taxon>
        <taxon>Solaneae</taxon>
        <taxon>Solanum</taxon>
    </lineage>
</organism>
<keyword evidence="3" id="KW-0540">Nuclease</keyword>
<dbReference type="Proteomes" id="UP001234989">
    <property type="component" value="Chromosome 1"/>
</dbReference>
<gene>
    <name evidence="8" type="ORF">MTR67_002293</name>
</gene>
<keyword evidence="6" id="KW-0695">RNA-directed DNA polymerase</keyword>
<accession>A0AAF0PPN5</accession>
<name>A0AAF0PPN5_SOLVR</name>
<sequence>MGSLAHLEDEKKELVRDVHRLARLGVQLVDSTKGGFMVHNGHESSFVMDVKSKQHLDSILVKLKESVLNKSIEAFSQWGDGVLRYQGRLCVSDVDGLREQILEEAHSSRYSIHPGATNMYRHLREVYGGQVSDGFVVYYDASQLGLGCFLMQNGKVIAYASRKLKVQEKKYLTHDLELVVVVFPLKIWRHYLYGVHVDVFIDHKSLQYCLVKRT</sequence>
<evidence type="ECO:0000256" key="3">
    <source>
        <dbReference type="ARBA" id="ARBA00022722"/>
    </source>
</evidence>
<reference evidence="8" key="1">
    <citation type="submission" date="2023-08" db="EMBL/GenBank/DDBJ databases">
        <title>A de novo genome assembly of Solanum verrucosum Schlechtendal, a Mexican diploid species geographically isolated from the other diploid A-genome species in potato relatives.</title>
        <authorList>
            <person name="Hosaka K."/>
        </authorList>
    </citation>
    <scope>NUCLEOTIDE SEQUENCE</scope>
    <source>
        <tissue evidence="8">Young leaves</tissue>
    </source>
</reference>
<evidence type="ECO:0000313" key="9">
    <source>
        <dbReference type="Proteomes" id="UP001234989"/>
    </source>
</evidence>
<protein>
    <recommendedName>
        <fullName evidence="7">Reverse transcriptase RNase H-like domain-containing protein</fullName>
    </recommendedName>
</protein>
<evidence type="ECO:0000256" key="6">
    <source>
        <dbReference type="ARBA" id="ARBA00022918"/>
    </source>
</evidence>
<dbReference type="AlphaFoldDB" id="A0AAF0PPN5"/>